<dbReference type="GO" id="GO:0045159">
    <property type="term" value="F:myosin II binding"/>
    <property type="evidence" value="ECO:0000318"/>
    <property type="project" value="GO_Central"/>
</dbReference>
<proteinExistence type="inferred from homology"/>
<feature type="domain" description="Pep3/Vps18 beta-propeller" evidence="6">
    <location>
        <begin position="48"/>
        <end position="204"/>
    </location>
</feature>
<evidence type="ECO:0000256" key="1">
    <source>
        <dbReference type="ARBA" id="ARBA00008070"/>
    </source>
</evidence>
<dbReference type="GO" id="GO:0030864">
    <property type="term" value="C:cortical actin cytoskeleton"/>
    <property type="evidence" value="ECO:0000318"/>
    <property type="project" value="GO_Central"/>
</dbReference>
<feature type="compositionally biased region" description="Basic residues" evidence="5">
    <location>
        <begin position="683"/>
        <end position="693"/>
    </location>
</feature>
<dbReference type="GO" id="GO:0005886">
    <property type="term" value="C:plasma membrane"/>
    <property type="evidence" value="ECO:0000318"/>
    <property type="project" value="GO_Central"/>
</dbReference>
<reference evidence="8" key="2">
    <citation type="submission" date="2022-06" db="UniProtKB">
        <authorList>
            <consortium name="EnsemblMetazoa"/>
        </authorList>
    </citation>
    <scope>IDENTIFICATION</scope>
    <source>
        <strain evidence="8">PS312</strain>
    </source>
</reference>
<dbReference type="GO" id="GO:0005096">
    <property type="term" value="F:GTPase activator activity"/>
    <property type="evidence" value="ECO:0000318"/>
    <property type="project" value="GO_Central"/>
</dbReference>
<feature type="compositionally biased region" description="Polar residues" evidence="5">
    <location>
        <begin position="694"/>
        <end position="704"/>
    </location>
</feature>
<protein>
    <submittedName>
        <fullName evidence="8">Lgl-1</fullName>
    </submittedName>
</protein>
<dbReference type="PANTHER" id="PTHR10241:SF29">
    <property type="entry name" value="LETHAL(2) GIANT LARVAE PROTEIN"/>
    <property type="match status" value="1"/>
</dbReference>
<dbReference type="PANTHER" id="PTHR10241">
    <property type="entry name" value="LETHAL 2 GIANT LARVAE PROTEIN"/>
    <property type="match status" value="1"/>
</dbReference>
<keyword evidence="9" id="KW-1185">Reference proteome</keyword>
<dbReference type="InterPro" id="IPR000664">
    <property type="entry name" value="Lethal2_giant"/>
</dbReference>
<dbReference type="GO" id="GO:0005737">
    <property type="term" value="C:cytoplasm"/>
    <property type="evidence" value="ECO:0000318"/>
    <property type="project" value="GO_Central"/>
</dbReference>
<dbReference type="InterPro" id="IPR036322">
    <property type="entry name" value="WD40_repeat_dom_sf"/>
</dbReference>
<evidence type="ECO:0000256" key="2">
    <source>
        <dbReference type="ARBA" id="ARBA00022483"/>
    </source>
</evidence>
<dbReference type="Proteomes" id="UP000005239">
    <property type="component" value="Unassembled WGS sequence"/>
</dbReference>
<evidence type="ECO:0000313" key="8">
    <source>
        <dbReference type="EnsemblMetazoa" id="PPA07490.1"/>
    </source>
</evidence>
<accession>A0A8R1YAE4</accession>
<name>A0A2A6BDX2_PRIPA</name>
<evidence type="ECO:0000256" key="5">
    <source>
        <dbReference type="SAM" id="MobiDB-lite"/>
    </source>
</evidence>
<gene>
    <name evidence="8" type="primary">WBGene00097044</name>
</gene>
<dbReference type="GO" id="GO:0032878">
    <property type="term" value="P:regulation of establishment or maintenance of cell polarity"/>
    <property type="evidence" value="ECO:0000318"/>
    <property type="project" value="GO_Central"/>
</dbReference>
<dbReference type="GO" id="GO:0019905">
    <property type="term" value="F:syntaxin binding"/>
    <property type="evidence" value="ECO:0000318"/>
    <property type="project" value="GO_Central"/>
</dbReference>
<dbReference type="Pfam" id="PF05131">
    <property type="entry name" value="Pep3_Vps18"/>
    <property type="match status" value="1"/>
</dbReference>
<dbReference type="OrthoDB" id="19944at2759"/>
<feature type="region of interest" description="Disordered" evidence="5">
    <location>
        <begin position="487"/>
        <end position="507"/>
    </location>
</feature>
<comment type="similarity">
    <text evidence="1">Belongs to the WD repeat L(2)GL family.</text>
</comment>
<dbReference type="Pfam" id="PF08366">
    <property type="entry name" value="LLGL"/>
    <property type="match status" value="1"/>
</dbReference>
<evidence type="ECO:0000313" key="9">
    <source>
        <dbReference type="Proteomes" id="UP000005239"/>
    </source>
</evidence>
<evidence type="ECO:0000259" key="7">
    <source>
        <dbReference type="Pfam" id="PF08366"/>
    </source>
</evidence>
<evidence type="ECO:0000256" key="4">
    <source>
        <dbReference type="ARBA" id="ARBA00022737"/>
    </source>
</evidence>
<keyword evidence="4" id="KW-0677">Repeat</keyword>
<dbReference type="SUPFAM" id="SSF50978">
    <property type="entry name" value="WD40 repeat-like"/>
    <property type="match status" value="2"/>
</dbReference>
<dbReference type="PRINTS" id="PR00962">
    <property type="entry name" value="LETHAL2GIANT"/>
</dbReference>
<dbReference type="GO" id="GO:0030866">
    <property type="term" value="P:cortical actin cytoskeleton organization"/>
    <property type="evidence" value="ECO:0000318"/>
    <property type="project" value="GO_Central"/>
</dbReference>
<feature type="compositionally biased region" description="Polar residues" evidence="5">
    <location>
        <begin position="713"/>
        <end position="734"/>
    </location>
</feature>
<dbReference type="AlphaFoldDB" id="A0A2A6BDX2"/>
<dbReference type="GO" id="GO:0006893">
    <property type="term" value="P:Golgi to plasma membrane transport"/>
    <property type="evidence" value="ECO:0000318"/>
    <property type="project" value="GO_Central"/>
</dbReference>
<evidence type="ECO:0000256" key="3">
    <source>
        <dbReference type="ARBA" id="ARBA00022574"/>
    </source>
</evidence>
<organism evidence="8 9">
    <name type="scientific">Pristionchus pacificus</name>
    <name type="common">Parasitic nematode worm</name>
    <dbReference type="NCBI Taxonomy" id="54126"/>
    <lineage>
        <taxon>Eukaryota</taxon>
        <taxon>Metazoa</taxon>
        <taxon>Ecdysozoa</taxon>
        <taxon>Nematoda</taxon>
        <taxon>Chromadorea</taxon>
        <taxon>Rhabditida</taxon>
        <taxon>Rhabditina</taxon>
        <taxon>Diplogasteromorpha</taxon>
        <taxon>Diplogasteroidea</taxon>
        <taxon>Neodiplogasteridae</taxon>
        <taxon>Pristionchus</taxon>
    </lineage>
</organism>
<feature type="domain" description="Lethal giant larvae homologue 2" evidence="7">
    <location>
        <begin position="261"/>
        <end position="362"/>
    </location>
</feature>
<dbReference type="GO" id="GO:0051294">
    <property type="term" value="P:establishment of spindle orientation"/>
    <property type="evidence" value="ECO:0000318"/>
    <property type="project" value="GO_Central"/>
</dbReference>
<accession>A0A2A6BDX2</accession>
<dbReference type="GO" id="GO:0008593">
    <property type="term" value="P:regulation of Notch signaling pathway"/>
    <property type="evidence" value="ECO:0000318"/>
    <property type="project" value="GO_Central"/>
</dbReference>
<dbReference type="GO" id="GO:0006887">
    <property type="term" value="P:exocytosis"/>
    <property type="evidence" value="ECO:0007669"/>
    <property type="project" value="UniProtKB-KW"/>
</dbReference>
<dbReference type="InterPro" id="IPR013577">
    <property type="entry name" value="LLGL2"/>
</dbReference>
<feature type="region of interest" description="Disordered" evidence="5">
    <location>
        <begin position="683"/>
        <end position="735"/>
    </location>
</feature>
<keyword evidence="3" id="KW-0853">WD repeat</keyword>
<keyword evidence="2" id="KW-0268">Exocytosis</keyword>
<dbReference type="InterPro" id="IPR015943">
    <property type="entry name" value="WD40/YVTN_repeat-like_dom_sf"/>
</dbReference>
<reference evidence="9" key="1">
    <citation type="journal article" date="2008" name="Nat. Genet.">
        <title>The Pristionchus pacificus genome provides a unique perspective on nematode lifestyle and parasitism.</title>
        <authorList>
            <person name="Dieterich C."/>
            <person name="Clifton S.W."/>
            <person name="Schuster L.N."/>
            <person name="Chinwalla A."/>
            <person name="Delehaunty K."/>
            <person name="Dinkelacker I."/>
            <person name="Fulton L."/>
            <person name="Fulton R."/>
            <person name="Godfrey J."/>
            <person name="Minx P."/>
            <person name="Mitreva M."/>
            <person name="Roeseler W."/>
            <person name="Tian H."/>
            <person name="Witte H."/>
            <person name="Yang S.P."/>
            <person name="Wilson R.K."/>
            <person name="Sommer R.J."/>
        </authorList>
    </citation>
    <scope>NUCLEOTIDE SEQUENCE [LARGE SCALE GENOMIC DNA]</scope>
    <source>
        <strain evidence="9">PS312</strain>
    </source>
</reference>
<dbReference type="InterPro" id="IPR007810">
    <property type="entry name" value="Pep3/Vps18_beta-prop"/>
</dbReference>
<dbReference type="Gene3D" id="2.130.10.10">
    <property type="entry name" value="YVTN repeat-like/Quinoprotein amine dehydrogenase"/>
    <property type="match status" value="2"/>
</dbReference>
<evidence type="ECO:0000259" key="6">
    <source>
        <dbReference type="Pfam" id="PF05131"/>
    </source>
</evidence>
<sequence length="998" mass="110902">MFRFLRNQFSPEQQRPDDLSDFFDFRQTTRSGFPSGASATAVDNVLSIMAVGTETGEIFIFGGSKAQWKTTVPNKSTVAYIYFAHGTGTFMVLCKDQTFHRYKMTGSKIDHHQIPPETRLKKITSCEMYQKKDMSDARLLIGTMTGNVFSIKMDTCELSEFILYEDTIVPSLPADGNGSSIDGISVNQKEPRRVLLVVDHKIVLLYDVNIHEVLRVYHQMSNVMDVSWCSDGTNFMLAHADGGYSKWNSQEGQSQMSMTPEILFGPFPCTPIKKILNRSTKTGDTLIFCGGLPRLSYGDRYTLTLKRGNRVSVFDFSSPLIDFALISESNDYRKDEYFLSGYVLILCEQEFLMIDLSDKNWREVPLLALHSLHFSQITTSTLCAQVEEHVWKEINKASEVEFSAGNRFSGRKWPLHAGNEETRHLTVSAGEDSRQLLVTGHENGMIRLWAAGELTMKLLLSIKTAKEFAGYREDEQTIMNVQTERLPRDSLYDSEDSGDDNPTAEWPPFYKLGEYDPFCDDHRLSIQKIAFDASSGQIVVGGRGGQVIVYQLADTAKMTIPRGVVDPPLVDLEKLPAHVQRNQPMRVRSEELSYGVGYQPFTVGDSHESNYLQLKPATSITAVSVLSSRGLVAAASEFGFLVVDIRTKSVLVNCSLCSGQDLLEAGALDDALSRFKSMKKSIRQSFRRKKKTPKATTSNGTTITGAGAVEGGPSTSGLNGGASSNETSSRTAHSTPIRALNGIDEHEEDEEVVRPVERKIEARSERVTPEQPAWLIRVLTFSKASMLSNTIPSDCLWVGSNGGRILCYVIAPREKPEDSCRLIRDIRLEHGAPIVNILVQADPFAKFPIAGNRLLVFTEEQIRAYTLPSLKNSRYKYKITALEGERIRKAALVKMASVSDGHVDELFAAILTNQGNITLFSLINPRKKCTANVLKVTDILGMSSCVISPSGELLFLRNGGCEYQRSTIAKNTVDVENPFTNTAYPPPLGEITPRKALI</sequence>
<dbReference type="EnsemblMetazoa" id="PPA07490.1">
    <property type="protein sequence ID" value="PPA07490.1"/>
    <property type="gene ID" value="WBGene00097044"/>
</dbReference>